<dbReference type="Proteomes" id="UP000691718">
    <property type="component" value="Unassembled WGS sequence"/>
</dbReference>
<dbReference type="OrthoDB" id="7367773at2759"/>
<comment type="caution">
    <text evidence="3">The sequence shown here is derived from an EMBL/GenBank/DDBJ whole genome shotgun (WGS) entry which is preliminary data.</text>
</comment>
<proteinExistence type="predicted"/>
<evidence type="ECO:0000313" key="3">
    <source>
        <dbReference type="EMBL" id="CAG5058352.1"/>
    </source>
</evidence>
<gene>
    <name evidence="3" type="ORF">PAPOLLO_LOCUS27549</name>
</gene>
<feature type="compositionally biased region" description="Acidic residues" evidence="1">
    <location>
        <begin position="94"/>
        <end position="104"/>
    </location>
</feature>
<evidence type="ECO:0000256" key="2">
    <source>
        <dbReference type="SAM" id="SignalP"/>
    </source>
</evidence>
<accession>A0A8S3YDU9</accession>
<name>A0A8S3YDU9_PARAO</name>
<feature type="signal peptide" evidence="2">
    <location>
        <begin position="1"/>
        <end position="18"/>
    </location>
</feature>
<evidence type="ECO:0000256" key="1">
    <source>
        <dbReference type="SAM" id="MobiDB-lite"/>
    </source>
</evidence>
<reference evidence="3" key="1">
    <citation type="submission" date="2021-04" db="EMBL/GenBank/DDBJ databases">
        <authorList>
            <person name="Tunstrom K."/>
        </authorList>
    </citation>
    <scope>NUCLEOTIDE SEQUENCE</scope>
</reference>
<organism evidence="3 4">
    <name type="scientific">Parnassius apollo</name>
    <name type="common">Apollo butterfly</name>
    <name type="synonym">Papilio apollo</name>
    <dbReference type="NCBI Taxonomy" id="110799"/>
    <lineage>
        <taxon>Eukaryota</taxon>
        <taxon>Metazoa</taxon>
        <taxon>Ecdysozoa</taxon>
        <taxon>Arthropoda</taxon>
        <taxon>Hexapoda</taxon>
        <taxon>Insecta</taxon>
        <taxon>Pterygota</taxon>
        <taxon>Neoptera</taxon>
        <taxon>Endopterygota</taxon>
        <taxon>Lepidoptera</taxon>
        <taxon>Glossata</taxon>
        <taxon>Ditrysia</taxon>
        <taxon>Papilionoidea</taxon>
        <taxon>Papilionidae</taxon>
        <taxon>Parnassiinae</taxon>
        <taxon>Parnassini</taxon>
        <taxon>Parnassius</taxon>
        <taxon>Parnassius</taxon>
    </lineage>
</organism>
<evidence type="ECO:0000313" key="4">
    <source>
        <dbReference type="Proteomes" id="UP000691718"/>
    </source>
</evidence>
<protein>
    <submittedName>
        <fullName evidence="3">(apollo) hypothetical protein</fullName>
    </submittedName>
</protein>
<dbReference type="EMBL" id="CAJQZP010001668">
    <property type="protein sequence ID" value="CAG5058352.1"/>
    <property type="molecule type" value="Genomic_DNA"/>
</dbReference>
<feature type="region of interest" description="Disordered" evidence="1">
    <location>
        <begin position="79"/>
        <end position="111"/>
    </location>
</feature>
<dbReference type="AlphaFoldDB" id="A0A8S3YDU9"/>
<sequence length="136" mass="15110">MATKIIIVLFASVILVAAQEDCTCEDEKTLNEATDIFKFLNVLSADPENDKYPILPALLSPLVPCGNCIENSRKKRKIFPEPAENNSEIKKEEDENNMADEDSDETHPFPAHAGIRNKCPLGFVRIGFMCLSADLL</sequence>
<feature type="chain" id="PRO_5035732812" evidence="2">
    <location>
        <begin position="19"/>
        <end position="136"/>
    </location>
</feature>
<keyword evidence="4" id="KW-1185">Reference proteome</keyword>
<keyword evidence="2" id="KW-0732">Signal</keyword>